<sequence length="236" mass="25613">MFPTGRKTDGPATGTREHLCRQALTMRGRWVVAAAAIGGAVALHLGPGRRYYATWGATEEETVLRLPGDEMLPDADLVTTRAIGVRVPPAAVWPWLVQFGPGRGGAYTYDWIENLFGLGMHSADEILPEFQSLSIGDSFALGKNGQRMWVRVLDPERCLVFGSGDGTWIWSFALRGGAEGTRLISRNRIRTPGRSAIAAILYAAFMPAASLVMERKMLLGIKKRAERTGAGGLISL</sequence>
<proteinExistence type="predicted"/>
<dbReference type="SUPFAM" id="SSF55961">
    <property type="entry name" value="Bet v1-like"/>
    <property type="match status" value="1"/>
</dbReference>
<keyword evidence="2" id="KW-1185">Reference proteome</keyword>
<dbReference type="EMBL" id="QNRE01000001">
    <property type="protein sequence ID" value="RBO96024.1"/>
    <property type="molecule type" value="Genomic_DNA"/>
</dbReference>
<evidence type="ECO:0000313" key="2">
    <source>
        <dbReference type="Proteomes" id="UP000252586"/>
    </source>
</evidence>
<protein>
    <recommendedName>
        <fullName evidence="3">Polyketide cyclase/dehydrase/lipid transport protein</fullName>
    </recommendedName>
</protein>
<comment type="caution">
    <text evidence="1">The sequence shown here is derived from an EMBL/GenBank/DDBJ whole genome shotgun (WGS) entry which is preliminary data.</text>
</comment>
<organism evidence="1 2">
    <name type="scientific">Nocardia puris</name>
    <dbReference type="NCBI Taxonomy" id="208602"/>
    <lineage>
        <taxon>Bacteria</taxon>
        <taxon>Bacillati</taxon>
        <taxon>Actinomycetota</taxon>
        <taxon>Actinomycetes</taxon>
        <taxon>Mycobacteriales</taxon>
        <taxon>Nocardiaceae</taxon>
        <taxon>Nocardia</taxon>
    </lineage>
</organism>
<gene>
    <name evidence="1" type="ORF">DFR74_10135</name>
</gene>
<reference evidence="1 2" key="1">
    <citation type="submission" date="2018-06" db="EMBL/GenBank/DDBJ databases">
        <title>Genomic Encyclopedia of Type Strains, Phase IV (KMG-IV): sequencing the most valuable type-strain genomes for metagenomic binning, comparative biology and taxonomic classification.</title>
        <authorList>
            <person name="Goeker M."/>
        </authorList>
    </citation>
    <scope>NUCLEOTIDE SEQUENCE [LARGE SCALE GENOMIC DNA]</scope>
    <source>
        <strain evidence="1 2">DSM 44599</strain>
    </source>
</reference>
<dbReference type="InterPro" id="IPR023393">
    <property type="entry name" value="START-like_dom_sf"/>
</dbReference>
<dbReference type="Gene3D" id="3.30.530.20">
    <property type="match status" value="1"/>
</dbReference>
<accession>A0A366E3C6</accession>
<dbReference type="AlphaFoldDB" id="A0A366E3C6"/>
<dbReference type="Proteomes" id="UP000252586">
    <property type="component" value="Unassembled WGS sequence"/>
</dbReference>
<evidence type="ECO:0000313" key="1">
    <source>
        <dbReference type="EMBL" id="RBO96024.1"/>
    </source>
</evidence>
<evidence type="ECO:0008006" key="3">
    <source>
        <dbReference type="Google" id="ProtNLM"/>
    </source>
</evidence>
<name>A0A366E3C6_9NOCA</name>
<dbReference type="RefSeq" id="WP_228815200.1">
    <property type="nucleotide sequence ID" value="NZ_JADLRS010000001.1"/>
</dbReference>
<dbReference type="STRING" id="1210090.GCA_001613185_04253"/>